<name>A0A654LWH0_9ARCH</name>
<evidence type="ECO:0000256" key="1">
    <source>
        <dbReference type="SAM" id="MobiDB-lite"/>
    </source>
</evidence>
<dbReference type="EMBL" id="CP012850">
    <property type="protein sequence ID" value="ALI35555.1"/>
    <property type="molecule type" value="Genomic_DNA"/>
</dbReference>
<reference evidence="3" key="1">
    <citation type="submission" date="2015-10" db="EMBL/GenBank/DDBJ databases">
        <title>Niche specialization of a soil ammonia-oxidizing archaeon, Candidatus Nitrosocosmicus oleophilus.</title>
        <authorList>
            <person name="Jung M.-Y."/>
            <person name="Rhee S.-K."/>
        </authorList>
    </citation>
    <scope>NUCLEOTIDE SEQUENCE [LARGE SCALE GENOMIC DNA]</scope>
    <source>
        <strain evidence="3">MY3</strain>
    </source>
</reference>
<accession>A0A654LWH0</accession>
<feature type="compositionally biased region" description="Basic and acidic residues" evidence="1">
    <location>
        <begin position="179"/>
        <end position="193"/>
    </location>
</feature>
<evidence type="ECO:0000313" key="3">
    <source>
        <dbReference type="Proteomes" id="UP000058925"/>
    </source>
</evidence>
<sequence>MTSGKYFNRGVKSLDNSDLGFVVRETPDKIIVFGKGNERYDIPIEEIQQVGGNVLIGLNFSDLQKYARSRDSPLPSGRKDPWESNDRQIDLGTYEGRYPNSLFNKGVRAKNEDHVGHVMKETNEKIVVFGENNKRFDIPKSEIYQVGMNVILRIDHPYLSKYEVSKDSPLPSGEPIESINKEAYPEDYHGPRD</sequence>
<evidence type="ECO:0000313" key="2">
    <source>
        <dbReference type="EMBL" id="ALI35555.1"/>
    </source>
</evidence>
<keyword evidence="3" id="KW-1185">Reference proteome</keyword>
<proteinExistence type="predicted"/>
<dbReference type="AlphaFoldDB" id="A0A654LWH0"/>
<organism evidence="2 3">
    <name type="scientific">Candidatus Nitrosocosmicus oleophilus</name>
    <dbReference type="NCBI Taxonomy" id="1353260"/>
    <lineage>
        <taxon>Archaea</taxon>
        <taxon>Nitrososphaerota</taxon>
        <taxon>Nitrososphaeria</taxon>
        <taxon>Nitrososphaerales</taxon>
        <taxon>Nitrososphaeraceae</taxon>
        <taxon>Candidatus Nitrosocosmicus</taxon>
    </lineage>
</organism>
<protein>
    <submittedName>
        <fullName evidence="2">Uncharacterized protein</fullName>
    </submittedName>
</protein>
<dbReference type="RefSeq" id="WP_196817995.1">
    <property type="nucleotide sequence ID" value="NZ_CP012850.1"/>
</dbReference>
<gene>
    <name evidence="2" type="ORF">NMY3_01351</name>
</gene>
<feature type="region of interest" description="Disordered" evidence="1">
    <location>
        <begin position="164"/>
        <end position="193"/>
    </location>
</feature>
<dbReference type="KEGG" id="taa:NMY3_01351"/>
<dbReference type="GeneID" id="60421415"/>
<dbReference type="Proteomes" id="UP000058925">
    <property type="component" value="Chromosome"/>
</dbReference>
<dbReference type="OrthoDB" id="5955at2157"/>